<dbReference type="Proteomes" id="UP000697107">
    <property type="component" value="Unassembled WGS sequence"/>
</dbReference>
<comment type="caution">
    <text evidence="10">The sequence shown here is derived from an EMBL/GenBank/DDBJ whole genome shotgun (WGS) entry which is preliminary data.</text>
</comment>
<dbReference type="AlphaFoldDB" id="A0A329RRW8"/>
<dbReference type="VEuPathDB" id="FungiDB:PC110_g21555"/>
<evidence type="ECO:0008006" key="12">
    <source>
        <dbReference type="Google" id="ProtNLM"/>
    </source>
</evidence>
<dbReference type="Proteomes" id="UP000736787">
    <property type="component" value="Unassembled WGS sequence"/>
</dbReference>
<keyword evidence="11" id="KW-1185">Reference proteome</keyword>
<feature type="signal peptide" evidence="2">
    <location>
        <begin position="1"/>
        <end position="20"/>
    </location>
</feature>
<feature type="transmembrane region" description="Helical" evidence="1">
    <location>
        <begin position="152"/>
        <end position="171"/>
    </location>
</feature>
<evidence type="ECO:0000313" key="8">
    <source>
        <dbReference type="EMBL" id="RAW20887.1"/>
    </source>
</evidence>
<accession>A0A329RRW8</accession>
<keyword evidence="1" id="KW-0472">Membrane</keyword>
<dbReference type="VEuPathDB" id="FungiDB:PC110_g16643"/>
<dbReference type="EMBL" id="RCML01001903">
    <property type="protein sequence ID" value="KAG2959840.1"/>
    <property type="molecule type" value="Genomic_DNA"/>
</dbReference>
<evidence type="ECO:0000313" key="7">
    <source>
        <dbReference type="EMBL" id="KAG3202546.1"/>
    </source>
</evidence>
<dbReference type="EMBL" id="RCMV01002505">
    <property type="protein sequence ID" value="KAG3202546.1"/>
    <property type="molecule type" value="Genomic_DNA"/>
</dbReference>
<evidence type="ECO:0000313" key="4">
    <source>
        <dbReference type="EMBL" id="KAG2879929.1"/>
    </source>
</evidence>
<evidence type="ECO:0000313" key="6">
    <source>
        <dbReference type="EMBL" id="KAG2959840.1"/>
    </source>
</evidence>
<dbReference type="EMBL" id="RCMG01002049">
    <property type="protein sequence ID" value="KAG2815535.1"/>
    <property type="molecule type" value="Genomic_DNA"/>
</dbReference>
<organism evidence="10 11">
    <name type="scientific">Phytophthora cactorum</name>
    <dbReference type="NCBI Taxonomy" id="29920"/>
    <lineage>
        <taxon>Eukaryota</taxon>
        <taxon>Sar</taxon>
        <taxon>Stramenopiles</taxon>
        <taxon>Oomycota</taxon>
        <taxon>Peronosporomycetes</taxon>
        <taxon>Peronosporales</taxon>
        <taxon>Peronosporaceae</taxon>
        <taxon>Phytophthora</taxon>
    </lineage>
</organism>
<evidence type="ECO:0000313" key="10">
    <source>
        <dbReference type="EMBL" id="RAW26969.1"/>
    </source>
</evidence>
<reference evidence="10 11" key="1">
    <citation type="submission" date="2018-01" db="EMBL/GenBank/DDBJ databases">
        <title>Draft genome of the strawberry crown rot pathogen Phytophthora cactorum.</title>
        <authorList>
            <person name="Armitage A.D."/>
            <person name="Lysoe E."/>
            <person name="Nellist C.F."/>
            <person name="Harrison R.J."/>
            <person name="Brurberg M.B."/>
        </authorList>
    </citation>
    <scope>NUCLEOTIDE SEQUENCE [LARGE SCALE GENOMIC DNA]</scope>
    <source>
        <strain evidence="10 11">10300</strain>
    </source>
</reference>
<dbReference type="OrthoDB" id="121560at2759"/>
<dbReference type="EMBL" id="MJFZ01002265">
    <property type="protein sequence ID" value="RAW20887.1"/>
    <property type="molecule type" value="Genomic_DNA"/>
</dbReference>
<evidence type="ECO:0000313" key="11">
    <source>
        <dbReference type="Proteomes" id="UP000251314"/>
    </source>
</evidence>
<dbReference type="Proteomes" id="UP000760860">
    <property type="component" value="Unassembled WGS sequence"/>
</dbReference>
<name>A0A329RRW8_9STRA</name>
<dbReference type="Proteomes" id="UP000774804">
    <property type="component" value="Unassembled WGS sequence"/>
</dbReference>
<evidence type="ECO:0000313" key="5">
    <source>
        <dbReference type="EMBL" id="KAG2886526.1"/>
    </source>
</evidence>
<dbReference type="Proteomes" id="UP000251314">
    <property type="component" value="Unassembled WGS sequence"/>
</dbReference>
<dbReference type="EMBL" id="RCMI01001931">
    <property type="protein sequence ID" value="KAG2879929.1"/>
    <property type="molecule type" value="Genomic_DNA"/>
</dbReference>
<dbReference type="EMBL" id="RCMK01001944">
    <property type="protein sequence ID" value="KAG2886526.1"/>
    <property type="molecule type" value="Genomic_DNA"/>
</dbReference>
<keyword evidence="1" id="KW-1133">Transmembrane helix</keyword>
<feature type="chain" id="PRO_5039985508" description="RxLR effector protein" evidence="2">
    <location>
        <begin position="21"/>
        <end position="185"/>
    </location>
</feature>
<evidence type="ECO:0000313" key="3">
    <source>
        <dbReference type="EMBL" id="KAG2815535.1"/>
    </source>
</evidence>
<keyword evidence="1" id="KW-0812">Transmembrane</keyword>
<sequence length="185" mass="19917">MRQSFLVLVLVLAFAACVQGLTNNENAALSVNHETTIAKSNRNLKGSSSITAGVGTEDEERGAMTKVSEMLKGAFSPITKLFGTNTASKVQSLQKDAKLVNSIKSDKKLQQLGTIVSKNPGALTEKKVGKIGEFVARLKKIEFVGDVKGMRIAYGILFLGIFGILVTGYFITRNVQNSYIPSDSK</sequence>
<evidence type="ECO:0000256" key="1">
    <source>
        <dbReference type="SAM" id="Phobius"/>
    </source>
</evidence>
<proteinExistence type="predicted"/>
<dbReference type="EMBL" id="MJFZ01000602">
    <property type="protein sequence ID" value="RAW26969.1"/>
    <property type="molecule type" value="Genomic_DNA"/>
</dbReference>
<gene>
    <name evidence="10" type="ORF">PC110_g16643</name>
    <name evidence="9" type="ORF">PC110_g21555</name>
    <name evidence="8" type="ORF">PC110_g22670</name>
    <name evidence="3" type="ORF">PC113_g23192</name>
    <name evidence="4" type="ORF">PC115_g22661</name>
    <name evidence="5" type="ORF">PC117_g25363</name>
    <name evidence="6" type="ORF">PC118_g22814</name>
    <name evidence="7" type="ORF">PC129_g23207</name>
</gene>
<dbReference type="PROSITE" id="PS51257">
    <property type="entry name" value="PROKAR_LIPOPROTEIN"/>
    <property type="match status" value="1"/>
</dbReference>
<dbReference type="EMBL" id="MJFZ01001469">
    <property type="protein sequence ID" value="RAW22003.1"/>
    <property type="molecule type" value="Genomic_DNA"/>
</dbReference>
<reference evidence="3" key="2">
    <citation type="submission" date="2018-10" db="EMBL/GenBank/DDBJ databases">
        <title>Effector identification in a new, highly contiguous assembly of the strawberry crown rot pathogen Phytophthora cactorum.</title>
        <authorList>
            <person name="Armitage A.D."/>
            <person name="Nellist C.F."/>
            <person name="Bates H."/>
            <person name="Vickerstaff R.J."/>
            <person name="Harrison R.J."/>
        </authorList>
    </citation>
    <scope>NUCLEOTIDE SEQUENCE</scope>
    <source>
        <strain evidence="3">15-7</strain>
        <strain evidence="4">4032</strain>
        <strain evidence="5">4040</strain>
        <strain evidence="6">P415</strain>
        <strain evidence="7">P421</strain>
    </source>
</reference>
<dbReference type="VEuPathDB" id="FungiDB:PC110_g22670"/>
<dbReference type="Proteomes" id="UP000735874">
    <property type="component" value="Unassembled WGS sequence"/>
</dbReference>
<evidence type="ECO:0000256" key="2">
    <source>
        <dbReference type="SAM" id="SignalP"/>
    </source>
</evidence>
<keyword evidence="2" id="KW-0732">Signal</keyword>
<evidence type="ECO:0000313" key="9">
    <source>
        <dbReference type="EMBL" id="RAW22003.1"/>
    </source>
</evidence>
<protein>
    <recommendedName>
        <fullName evidence="12">RxLR effector protein</fullName>
    </recommendedName>
</protein>